<dbReference type="EMBL" id="CP001361">
    <property type="protein sequence ID" value="AFL03880.1"/>
    <property type="molecule type" value="Genomic_DNA"/>
</dbReference>
<proteinExistence type="predicted"/>
<evidence type="ECO:0000259" key="4">
    <source>
        <dbReference type="PROSITE" id="PS50943"/>
    </source>
</evidence>
<evidence type="ECO:0000313" key="6">
    <source>
        <dbReference type="Proteomes" id="UP000006173"/>
    </source>
</evidence>
<feature type="region of interest" description="Disordered" evidence="2">
    <location>
        <begin position="70"/>
        <end position="108"/>
    </location>
</feature>
<keyword evidence="3" id="KW-0472">Membrane</keyword>
<dbReference type="RefSeq" id="WP_014759844.1">
    <property type="nucleotide sequence ID" value="NC_017999.1"/>
</dbReference>
<feature type="transmembrane region" description="Helical" evidence="3">
    <location>
        <begin position="252"/>
        <end position="274"/>
    </location>
</feature>
<gene>
    <name evidence="5" type="ORF">BBB_0284</name>
</gene>
<feature type="domain" description="HTH cro/C1-type" evidence="4">
    <location>
        <begin position="7"/>
        <end position="61"/>
    </location>
</feature>
<evidence type="ECO:0000313" key="5">
    <source>
        <dbReference type="EMBL" id="AFL03880.1"/>
    </source>
</evidence>
<dbReference type="PANTHER" id="PTHR46558:SF15">
    <property type="entry name" value="HELIX-TURN-HELIX DOMAIN PROTEIN"/>
    <property type="match status" value="1"/>
</dbReference>
<keyword evidence="3" id="KW-1133">Transmembrane helix</keyword>
<dbReference type="SMART" id="SM00530">
    <property type="entry name" value="HTH_XRE"/>
    <property type="match status" value="1"/>
</dbReference>
<sequence>MSFRTNLQYLRAQRNMTQERLAMLLGVSRQAISKWESEKAYPEMDKLLMICDLFGCTLDDLVLGDVSVSASRPDSHGASATGCGTTVGGMTGEDAGSPAHAGNAKGSIGDADEPAHLGAAGAIEPSLTGVPTGETPYGTGSPRPAVHANTATLPQDLTGYDEHRRRFALLISGGVAAIIAAVGICNLFDSSNSILGVTRLNDFLTFLCICIGVIAGLAMLVPGGMSHAEFKRRHPYIEDFYTDEDRSRETRLLVVGIVGGIAAILIGIAVIVYADDVLGISDGWPNAIMLMLYSVAVFSFVYCGIRHGMLDIDGYNKKADTDGKKERAAGHDFYDNLTGTVCGIIMSLATITALCLLFLGPWMLHDDWSFVGPFWLPWPIGGVLCGIASLIIQLVKDYRRRNDDGQGAGQPGRTK</sequence>
<dbReference type="InterPro" id="IPR010982">
    <property type="entry name" value="Lambda_DNA-bd_dom_sf"/>
</dbReference>
<feature type="transmembrane region" description="Helical" evidence="3">
    <location>
        <begin position="375"/>
        <end position="395"/>
    </location>
</feature>
<evidence type="ECO:0000256" key="2">
    <source>
        <dbReference type="SAM" id="MobiDB-lite"/>
    </source>
</evidence>
<dbReference type="Gene3D" id="1.10.260.40">
    <property type="entry name" value="lambda repressor-like DNA-binding domains"/>
    <property type="match status" value="1"/>
</dbReference>
<dbReference type="GO" id="GO:0003677">
    <property type="term" value="F:DNA binding"/>
    <property type="evidence" value="ECO:0007669"/>
    <property type="project" value="UniProtKB-KW"/>
</dbReference>
<dbReference type="SUPFAM" id="SSF47413">
    <property type="entry name" value="lambda repressor-like DNA-binding domains"/>
    <property type="match status" value="1"/>
</dbReference>
<keyword evidence="3" id="KW-0812">Transmembrane</keyword>
<reference evidence="5 6" key="1">
    <citation type="journal article" date="2012" name="J. Bacteriol.">
        <title>Complete Genome Sequence of the Probiotic Bacterium Bifidobacterium bifidum Strain BGN4.</title>
        <authorList>
            <person name="Yu D.S."/>
            <person name="Jeong H."/>
            <person name="Lee D.H."/>
            <person name="Kwon S.K."/>
            <person name="Song J.Y."/>
            <person name="Kim B.K."/>
            <person name="Park M.S."/>
            <person name="Ji G.E."/>
            <person name="Oh T.K."/>
            <person name="Kim J.F."/>
        </authorList>
    </citation>
    <scope>NUCLEOTIDE SEQUENCE [LARGE SCALE GENOMIC DNA]</scope>
    <source>
        <strain evidence="5 6">BGN4</strain>
    </source>
</reference>
<evidence type="ECO:0000256" key="1">
    <source>
        <dbReference type="ARBA" id="ARBA00023125"/>
    </source>
</evidence>
<feature type="transmembrane region" description="Helical" evidence="3">
    <location>
        <begin position="204"/>
        <end position="223"/>
    </location>
</feature>
<dbReference type="InterPro" id="IPR001387">
    <property type="entry name" value="Cro/C1-type_HTH"/>
</dbReference>
<organism evidence="5 6">
    <name type="scientific">Bifidobacterium bifidum BGN4</name>
    <dbReference type="NCBI Taxonomy" id="484020"/>
    <lineage>
        <taxon>Bacteria</taxon>
        <taxon>Bacillati</taxon>
        <taxon>Actinomycetota</taxon>
        <taxon>Actinomycetes</taxon>
        <taxon>Bifidobacteriales</taxon>
        <taxon>Bifidobacteriaceae</taxon>
        <taxon>Bifidobacterium</taxon>
    </lineage>
</organism>
<dbReference type="CDD" id="cd00093">
    <property type="entry name" value="HTH_XRE"/>
    <property type="match status" value="1"/>
</dbReference>
<feature type="transmembrane region" description="Helical" evidence="3">
    <location>
        <begin position="337"/>
        <end position="363"/>
    </location>
</feature>
<dbReference type="KEGG" id="bbf:BBB_0284"/>
<accession>I3WG67</accession>
<keyword evidence="1" id="KW-0238">DNA-binding</keyword>
<feature type="transmembrane region" description="Helical" evidence="3">
    <location>
        <begin position="167"/>
        <end position="184"/>
    </location>
</feature>
<dbReference type="PATRIC" id="fig|484020.3.peg.280"/>
<feature type="transmembrane region" description="Helical" evidence="3">
    <location>
        <begin position="286"/>
        <end position="305"/>
    </location>
</feature>
<name>I3WG67_BIFBI</name>
<dbReference type="HOGENOM" id="CLU_060318_0_0_11"/>
<dbReference type="PROSITE" id="PS50943">
    <property type="entry name" value="HTH_CROC1"/>
    <property type="match status" value="1"/>
</dbReference>
<dbReference type="Proteomes" id="UP000006173">
    <property type="component" value="Chromosome"/>
</dbReference>
<evidence type="ECO:0000256" key="3">
    <source>
        <dbReference type="SAM" id="Phobius"/>
    </source>
</evidence>
<protein>
    <submittedName>
        <fullName evidence="5">Putative HTH-type transcriptional regulator</fullName>
    </submittedName>
</protein>
<dbReference type="AlphaFoldDB" id="I3WG67"/>
<dbReference type="PANTHER" id="PTHR46558">
    <property type="entry name" value="TRACRIPTIONAL REGULATORY PROTEIN-RELATED-RELATED"/>
    <property type="match status" value="1"/>
</dbReference>
<dbReference type="Pfam" id="PF01381">
    <property type="entry name" value="HTH_3"/>
    <property type="match status" value="1"/>
</dbReference>